<reference evidence="2" key="1">
    <citation type="submission" date="2020-03" db="EMBL/GenBank/DDBJ databases">
        <title>The deep terrestrial virosphere.</title>
        <authorList>
            <person name="Holmfeldt K."/>
            <person name="Nilsson E."/>
            <person name="Simone D."/>
            <person name="Lopez-Fernandez M."/>
            <person name="Wu X."/>
            <person name="de Brujin I."/>
            <person name="Lundin D."/>
            <person name="Andersson A."/>
            <person name="Bertilsson S."/>
            <person name="Dopson M."/>
        </authorList>
    </citation>
    <scope>NUCLEOTIDE SEQUENCE</scope>
    <source>
        <strain evidence="1">MM171A00514</strain>
        <strain evidence="2">MM171B00956</strain>
    </source>
</reference>
<evidence type="ECO:0000313" key="2">
    <source>
        <dbReference type="EMBL" id="QJB02992.1"/>
    </source>
</evidence>
<sequence length="116" mass="13262">MVDLIVFADDSAESKVAQDMIPYFEAVIEEVARHVPEKGYSYKEPEAQKFMIPHLKKLSWKIYKMLDRVGVLRAIEYGEAIGDNPGELLDHTAMAAFVWSHLQGTWSQEYTGVRTQ</sequence>
<dbReference type="EMBL" id="MT143819">
    <property type="protein sequence ID" value="QJB02992.1"/>
    <property type="molecule type" value="Genomic_DNA"/>
</dbReference>
<organism evidence="2">
    <name type="scientific">viral metagenome</name>
    <dbReference type="NCBI Taxonomy" id="1070528"/>
    <lineage>
        <taxon>unclassified sequences</taxon>
        <taxon>metagenomes</taxon>
        <taxon>organismal metagenomes</taxon>
    </lineage>
</organism>
<accession>A0A6M3ME51</accession>
<dbReference type="EMBL" id="MT143691">
    <property type="protein sequence ID" value="QJB00369.1"/>
    <property type="molecule type" value="Genomic_DNA"/>
</dbReference>
<proteinExistence type="predicted"/>
<dbReference type="AlphaFoldDB" id="A0A6M3ME51"/>
<protein>
    <submittedName>
        <fullName evidence="2">Uncharacterized protein</fullName>
    </submittedName>
</protein>
<gene>
    <name evidence="1" type="ORF">MM171A00514_0005</name>
    <name evidence="2" type="ORF">MM171B00956_0010</name>
</gene>
<name>A0A6M3ME51_9ZZZZ</name>
<evidence type="ECO:0000313" key="1">
    <source>
        <dbReference type="EMBL" id="QJB00369.1"/>
    </source>
</evidence>